<organism evidence="9 10">
    <name type="scientific">Cuscuta australis</name>
    <dbReference type="NCBI Taxonomy" id="267555"/>
    <lineage>
        <taxon>Eukaryota</taxon>
        <taxon>Viridiplantae</taxon>
        <taxon>Streptophyta</taxon>
        <taxon>Embryophyta</taxon>
        <taxon>Tracheophyta</taxon>
        <taxon>Spermatophyta</taxon>
        <taxon>Magnoliopsida</taxon>
        <taxon>eudicotyledons</taxon>
        <taxon>Gunneridae</taxon>
        <taxon>Pentapetalae</taxon>
        <taxon>asterids</taxon>
        <taxon>lamiids</taxon>
        <taxon>Solanales</taxon>
        <taxon>Convolvulaceae</taxon>
        <taxon>Cuscuteae</taxon>
        <taxon>Cuscuta</taxon>
        <taxon>Cuscuta subgen. Grammica</taxon>
        <taxon>Cuscuta sect. Cleistogrammica</taxon>
    </lineage>
</organism>
<dbReference type="GO" id="GO:0005874">
    <property type="term" value="C:microtubule"/>
    <property type="evidence" value="ECO:0007669"/>
    <property type="project" value="UniProtKB-KW"/>
</dbReference>
<dbReference type="Proteomes" id="UP000249390">
    <property type="component" value="Unassembled WGS sequence"/>
</dbReference>
<feature type="domain" description="TPX2 C-terminal" evidence="8">
    <location>
        <begin position="260"/>
        <end position="335"/>
    </location>
</feature>
<feature type="compositionally biased region" description="Acidic residues" evidence="7">
    <location>
        <begin position="436"/>
        <end position="456"/>
    </location>
</feature>
<feature type="compositionally biased region" description="Polar residues" evidence="7">
    <location>
        <begin position="130"/>
        <end position="140"/>
    </location>
</feature>
<name>A0A328E4A3_9ASTE</name>
<feature type="compositionally biased region" description="Polar residues" evidence="7">
    <location>
        <begin position="185"/>
        <end position="207"/>
    </location>
</feature>
<evidence type="ECO:0000313" key="9">
    <source>
        <dbReference type="EMBL" id="RAL52832.1"/>
    </source>
</evidence>
<feature type="region of interest" description="Disordered" evidence="7">
    <location>
        <begin position="90"/>
        <end position="251"/>
    </location>
</feature>
<proteinExistence type="inferred from homology"/>
<dbReference type="AlphaFoldDB" id="A0A328E4A3"/>
<feature type="coiled-coil region" evidence="6">
    <location>
        <begin position="275"/>
        <end position="305"/>
    </location>
</feature>
<evidence type="ECO:0000256" key="4">
    <source>
        <dbReference type="ARBA" id="ARBA00022701"/>
    </source>
</evidence>
<dbReference type="EMBL" id="NQVE01000030">
    <property type="protein sequence ID" value="RAL52832.1"/>
    <property type="molecule type" value="Genomic_DNA"/>
</dbReference>
<sequence>MVLGLQSSDCNLQSLMDTDNNTPLSLNVEACENGLLQQLQPAGEELAAHKSEGVPNGSPTIEEVQQNFSSSVILKEDEAVETSVEEVGDKSIVPPYSNGSVSCKESKVKNSADHQSDKPQKASGKLKNGKPSSSGNSVISGANKDKDGKPKGTMPSKSLPKQPTALGAKGNSVNERKASERNTKLVPSSLKSNNHSKQQTNKTSSPSGPQPEGIKEKTIVKLPLKKDTPNKVESVAKSIASPTSEDAKSRRANALPSYGFSFKCNERAEKRKEFYSKLEEKIHAKEMEQNNIQAKTKESQEAEIKMFRKSLTFKATPMPTFYQEPPPPKVELKKIPPTRAKSPKLGRKKVSSNRLSLDQKVSFEDTPPSKDLSLASANKRTQRKSLPKLPSQSTNLSSRETKKSSHSKAVSSKETENVPSLPDNSIAEDSAASNTIEEETIVEPEVNDEPSFDEGQESIAVDH</sequence>
<gene>
    <name evidence="9" type="ORF">DM860_007600</name>
</gene>
<dbReference type="PANTHER" id="PTHR31358">
    <property type="entry name" value="PROTEIN WVD2-LIKE 4"/>
    <property type="match status" value="1"/>
</dbReference>
<reference evidence="9 10" key="1">
    <citation type="submission" date="2018-06" db="EMBL/GenBank/DDBJ databases">
        <title>The Genome of Cuscuta australis (Dodder) Provides Insight into the Evolution of Plant Parasitism.</title>
        <authorList>
            <person name="Liu H."/>
        </authorList>
    </citation>
    <scope>NUCLEOTIDE SEQUENCE [LARGE SCALE GENOMIC DNA]</scope>
    <source>
        <strain evidence="10">cv. Yunnan</strain>
        <tissue evidence="9">Vines</tissue>
    </source>
</reference>
<keyword evidence="10" id="KW-1185">Reference proteome</keyword>
<comment type="caution">
    <text evidence="9">The sequence shown here is derived from an EMBL/GenBank/DDBJ whole genome shotgun (WGS) entry which is preliminary data.</text>
</comment>
<keyword evidence="6" id="KW-0175">Coiled coil</keyword>
<comment type="subcellular location">
    <subcellularLocation>
        <location evidence="1">Cytoplasm</location>
        <location evidence="1">Cytoskeleton</location>
    </subcellularLocation>
</comment>
<dbReference type="GO" id="GO:0008017">
    <property type="term" value="F:microtubule binding"/>
    <property type="evidence" value="ECO:0007669"/>
    <property type="project" value="InterPro"/>
</dbReference>
<accession>A0A328E4A3</accession>
<feature type="compositionally biased region" description="Basic and acidic residues" evidence="7">
    <location>
        <begin position="104"/>
        <end position="120"/>
    </location>
</feature>
<feature type="compositionally biased region" description="Basic and acidic residues" evidence="7">
    <location>
        <begin position="213"/>
        <end position="230"/>
    </location>
</feature>
<evidence type="ECO:0000313" key="10">
    <source>
        <dbReference type="Proteomes" id="UP000249390"/>
    </source>
</evidence>
<evidence type="ECO:0000256" key="5">
    <source>
        <dbReference type="ARBA" id="ARBA00023212"/>
    </source>
</evidence>
<keyword evidence="3" id="KW-0963">Cytoplasm</keyword>
<keyword evidence="5" id="KW-0206">Cytoskeleton</keyword>
<evidence type="ECO:0000256" key="7">
    <source>
        <dbReference type="SAM" id="MobiDB-lite"/>
    </source>
</evidence>
<evidence type="ECO:0000256" key="6">
    <source>
        <dbReference type="SAM" id="Coils"/>
    </source>
</evidence>
<keyword evidence="4" id="KW-0493">Microtubule</keyword>
<dbReference type="InterPro" id="IPR027329">
    <property type="entry name" value="TPX2_C"/>
</dbReference>
<comment type="similarity">
    <text evidence="2">Belongs to the TPX2 family.</text>
</comment>
<dbReference type="Pfam" id="PF06886">
    <property type="entry name" value="TPX2"/>
    <property type="match status" value="1"/>
</dbReference>
<evidence type="ECO:0000256" key="2">
    <source>
        <dbReference type="ARBA" id="ARBA00005885"/>
    </source>
</evidence>
<evidence type="ECO:0000259" key="8">
    <source>
        <dbReference type="Pfam" id="PF06886"/>
    </source>
</evidence>
<protein>
    <recommendedName>
        <fullName evidence="8">TPX2 C-terminal domain-containing protein</fullName>
    </recommendedName>
</protein>
<evidence type="ECO:0000256" key="1">
    <source>
        <dbReference type="ARBA" id="ARBA00004245"/>
    </source>
</evidence>
<evidence type="ECO:0000256" key="3">
    <source>
        <dbReference type="ARBA" id="ARBA00022490"/>
    </source>
</evidence>
<dbReference type="PANTHER" id="PTHR31358:SF29">
    <property type="entry name" value="PROTEIN WVD2-LIKE 5-RELATED"/>
    <property type="match status" value="1"/>
</dbReference>
<feature type="compositionally biased region" description="Basic residues" evidence="7">
    <location>
        <begin position="341"/>
        <end position="351"/>
    </location>
</feature>
<dbReference type="InterPro" id="IPR044833">
    <property type="entry name" value="WDL5/6"/>
</dbReference>
<feature type="region of interest" description="Disordered" evidence="7">
    <location>
        <begin position="315"/>
        <end position="463"/>
    </location>
</feature>
<feature type="compositionally biased region" description="Basic and acidic residues" evidence="7">
    <location>
        <begin position="174"/>
        <end position="183"/>
    </location>
</feature>